<evidence type="ECO:0000256" key="1">
    <source>
        <dbReference type="SAM" id="MobiDB-lite"/>
    </source>
</evidence>
<feature type="compositionally biased region" description="Basic and acidic residues" evidence="1">
    <location>
        <begin position="476"/>
        <end position="486"/>
    </location>
</feature>
<keyword evidence="4" id="KW-1185">Reference proteome</keyword>
<protein>
    <submittedName>
        <fullName evidence="3">Protein dip1</fullName>
    </submittedName>
</protein>
<dbReference type="GeneID" id="28733552"/>
<dbReference type="OrthoDB" id="445362at2759"/>
<dbReference type="GO" id="GO:0051666">
    <property type="term" value="P:actin cortical patch localization"/>
    <property type="evidence" value="ECO:0007669"/>
    <property type="project" value="TreeGrafter"/>
</dbReference>
<sequence length="773" mass="85563">MDLEDAEPGFQNEEQFWDALEDTVSQECASHSHIDDALRSYLDLVAGSKDQFEEANQLLAQCAYRLASSPLFTQHAEYIRRQFIHSLLQEDDPDTLLITSSFLLADAQSAERVFELLNDEGAFPRLVSLITDPTLDNVDSVRRLIMQMLYEMSRIQKISADDLACVSDEFVASLFDLIEHVSGNVNDPYHYPVIRVLLVLNEQFMVAAHEPRSKDPGSALTNKVVKVLSAQGNKYKTFGENIILLLNREDETSLQLLTLKLLYLLFTTPQTYEYFYTNDLRVLVDILIRNLLDLPEDATSLRHTYLRVLYPLLEYTQLQQPPHYKRHEIMKLLTVLGGGHVIDHSERADSPNNWSHFDEIDETTKRLVNRCKGVSWLVDPELAASQVDDDMSGPPSPVSPTKPAPPALPAPRKLKKRHSSKSSTLTIGQYLAPQLESARQSSLSMAEIAAQKEKPGVITPSRNANSKNDTTAPTADGREGEGDMAKPNKPPPPKARRSGWGGLKTQKTSESVEAESPVQVLGSPEELKNDPVDEVQSPETQSPVEQRTSPTTTTNMMPPPTDTSTIAPKKPPPAPKARRWQFKRSKDSEALLTSSIREPGKFDTKLPSIKTDGITTERSPFSPIEETKTLSPSQLGETTEHPQTSVSQALEEAQAQAVQVIGETLDKTSIVDENEQLSPLTASQSAASQQSQPLESIMEHRPMSPQQEIGTPNIEITRPPRAVLAPPTPAPGRGVPGPTVELERSPFLSDAELEVEDDGPSRSSDEDDDGEGK</sequence>
<dbReference type="GO" id="GO:0030479">
    <property type="term" value="C:actin cortical patch"/>
    <property type="evidence" value="ECO:0007669"/>
    <property type="project" value="TreeGrafter"/>
</dbReference>
<feature type="region of interest" description="Disordered" evidence="1">
    <location>
        <begin position="670"/>
        <end position="773"/>
    </location>
</feature>
<dbReference type="SUPFAM" id="SSF48371">
    <property type="entry name" value="ARM repeat"/>
    <property type="match status" value="1"/>
</dbReference>
<feature type="region of interest" description="Disordered" evidence="1">
    <location>
        <begin position="386"/>
        <end position="427"/>
    </location>
</feature>
<dbReference type="GO" id="GO:0000147">
    <property type="term" value="P:actin cortical patch assembly"/>
    <property type="evidence" value="ECO:0007669"/>
    <property type="project" value="TreeGrafter"/>
</dbReference>
<dbReference type="InterPro" id="IPR018556">
    <property type="entry name" value="SPIN90/Ldb17_LRD"/>
</dbReference>
<accession>A0A0N1HY18</accession>
<evidence type="ECO:0000259" key="2">
    <source>
        <dbReference type="Pfam" id="PF09431"/>
    </source>
</evidence>
<reference evidence="3 4" key="1">
    <citation type="submission" date="2015-06" db="EMBL/GenBank/DDBJ databases">
        <title>Draft genome of the ant-associated black yeast Phialophora attae CBS 131958.</title>
        <authorList>
            <person name="Moreno L.F."/>
            <person name="Stielow B.J."/>
            <person name="de Hoog S."/>
            <person name="Vicente V.A."/>
            <person name="Weiss V.A."/>
            <person name="de Vries M."/>
            <person name="Cruz L.M."/>
            <person name="Souza E.M."/>
        </authorList>
    </citation>
    <scope>NUCLEOTIDE SEQUENCE [LARGE SCALE GENOMIC DNA]</scope>
    <source>
        <strain evidence="3 4">CBS 131958</strain>
    </source>
</reference>
<dbReference type="GO" id="GO:0006897">
    <property type="term" value="P:endocytosis"/>
    <property type="evidence" value="ECO:0007669"/>
    <property type="project" value="TreeGrafter"/>
</dbReference>
<dbReference type="RefSeq" id="XP_018003066.1">
    <property type="nucleotide sequence ID" value="XM_018141672.1"/>
</dbReference>
<feature type="domain" description="SPIN90/Ldb17 leucine-rich" evidence="2">
    <location>
        <begin position="187"/>
        <end position="329"/>
    </location>
</feature>
<dbReference type="InterPro" id="IPR030125">
    <property type="entry name" value="SPIN90/Ldb17"/>
</dbReference>
<gene>
    <name evidence="3" type="ORF">AB675_1758</name>
</gene>
<feature type="compositionally biased region" description="Polar residues" evidence="1">
    <location>
        <begin position="460"/>
        <end position="473"/>
    </location>
</feature>
<feature type="compositionally biased region" description="Polar residues" evidence="1">
    <location>
        <begin position="537"/>
        <end position="547"/>
    </location>
</feature>
<feature type="compositionally biased region" description="Polar residues" evidence="1">
    <location>
        <begin position="629"/>
        <end position="647"/>
    </location>
</feature>
<evidence type="ECO:0000313" key="4">
    <source>
        <dbReference type="Proteomes" id="UP000038010"/>
    </source>
</evidence>
<dbReference type="PANTHER" id="PTHR13357:SF1">
    <property type="entry name" value="NCK-INTERACTING PROTEIN WITH SH3 DOMAIN"/>
    <property type="match status" value="1"/>
</dbReference>
<dbReference type="VEuPathDB" id="FungiDB:AB675_1758"/>
<feature type="compositionally biased region" description="Pro residues" evidence="1">
    <location>
        <begin position="394"/>
        <end position="409"/>
    </location>
</feature>
<evidence type="ECO:0000313" key="3">
    <source>
        <dbReference type="EMBL" id="KPI43103.1"/>
    </source>
</evidence>
<dbReference type="Pfam" id="PF09431">
    <property type="entry name" value="SPIN90_LRD"/>
    <property type="match status" value="1"/>
</dbReference>
<dbReference type="AlphaFoldDB" id="A0A0N1HY18"/>
<feature type="compositionally biased region" description="Low complexity" evidence="1">
    <location>
        <begin position="676"/>
        <end position="694"/>
    </location>
</feature>
<dbReference type="Proteomes" id="UP000038010">
    <property type="component" value="Unassembled WGS sequence"/>
</dbReference>
<dbReference type="EMBL" id="LFJN01000006">
    <property type="protein sequence ID" value="KPI43103.1"/>
    <property type="molecule type" value="Genomic_DNA"/>
</dbReference>
<feature type="compositionally biased region" description="Low complexity" evidence="1">
    <location>
        <begin position="548"/>
        <end position="568"/>
    </location>
</feature>
<proteinExistence type="predicted"/>
<feature type="region of interest" description="Disordered" evidence="1">
    <location>
        <begin position="450"/>
        <end position="652"/>
    </location>
</feature>
<comment type="caution">
    <text evidence="3">The sequence shown here is derived from an EMBL/GenBank/DDBJ whole genome shotgun (WGS) entry which is preliminary data.</text>
</comment>
<dbReference type="GO" id="GO:0071933">
    <property type="term" value="F:Arp2/3 complex binding"/>
    <property type="evidence" value="ECO:0007669"/>
    <property type="project" value="TreeGrafter"/>
</dbReference>
<name>A0A0N1HY18_9EURO</name>
<dbReference type="STRING" id="1664694.A0A0N1HY18"/>
<organism evidence="3 4">
    <name type="scientific">Cyphellophora attinorum</name>
    <dbReference type="NCBI Taxonomy" id="1664694"/>
    <lineage>
        <taxon>Eukaryota</taxon>
        <taxon>Fungi</taxon>
        <taxon>Dikarya</taxon>
        <taxon>Ascomycota</taxon>
        <taxon>Pezizomycotina</taxon>
        <taxon>Eurotiomycetes</taxon>
        <taxon>Chaetothyriomycetidae</taxon>
        <taxon>Chaetothyriales</taxon>
        <taxon>Cyphellophoraceae</taxon>
        <taxon>Cyphellophora</taxon>
    </lineage>
</organism>
<dbReference type="InterPro" id="IPR016024">
    <property type="entry name" value="ARM-type_fold"/>
</dbReference>
<dbReference type="PANTHER" id="PTHR13357">
    <property type="entry name" value="SH3 ADAPTER PROTEIN SPIN90 NCK INTERACTING PROTEIN WITH SH3 DOMAIN"/>
    <property type="match status" value="1"/>
</dbReference>